<dbReference type="InterPro" id="IPR012338">
    <property type="entry name" value="Beta-lactam/transpept-like"/>
</dbReference>
<evidence type="ECO:0000256" key="8">
    <source>
        <dbReference type="ARBA" id="ARBA00022801"/>
    </source>
</evidence>
<keyword evidence="4" id="KW-0121">Carboxypeptidase</keyword>
<name>A0ABQ5MFW9_9FLAO</name>
<evidence type="ECO:0000256" key="11">
    <source>
        <dbReference type="ARBA" id="ARBA00049902"/>
    </source>
</evidence>
<evidence type="ECO:0000259" key="14">
    <source>
        <dbReference type="Pfam" id="PF06832"/>
    </source>
</evidence>
<dbReference type="Gene3D" id="3.40.710.10">
    <property type="entry name" value="DD-peptidase/beta-lactamase superfamily"/>
    <property type="match status" value="1"/>
</dbReference>
<evidence type="ECO:0000256" key="2">
    <source>
        <dbReference type="ARBA" id="ARBA00007090"/>
    </source>
</evidence>
<dbReference type="PANTHER" id="PTHR32282:SF15">
    <property type="entry name" value="PENICILLIN-BINDING PROTEIN 1C"/>
    <property type="match status" value="1"/>
</dbReference>
<comment type="similarity">
    <text evidence="3">In the N-terminal section; belongs to the glycosyltransferase 51 family.</text>
</comment>
<dbReference type="InterPro" id="IPR023346">
    <property type="entry name" value="Lysozyme-like_dom_sf"/>
</dbReference>
<evidence type="ECO:0000313" key="15">
    <source>
        <dbReference type="EMBL" id="GLB48295.1"/>
    </source>
</evidence>
<dbReference type="SUPFAM" id="SSF53955">
    <property type="entry name" value="Lysozyme-like"/>
    <property type="match status" value="1"/>
</dbReference>
<comment type="caution">
    <text evidence="15">The sequence shown here is derived from an EMBL/GenBank/DDBJ whole genome shotgun (WGS) entry which is preliminary data.</text>
</comment>
<dbReference type="Pfam" id="PF00905">
    <property type="entry name" value="Transpeptidase"/>
    <property type="match status" value="1"/>
</dbReference>
<comment type="catalytic activity">
    <reaction evidence="11">
        <text>[GlcNAc-(1-&gt;4)-Mur2Ac(oyl-L-Ala-gamma-D-Glu-L-Lys-D-Ala-D-Ala)](n)-di-trans,octa-cis-undecaprenyl diphosphate + beta-D-GlcNAc-(1-&gt;4)-Mur2Ac(oyl-L-Ala-gamma-D-Glu-L-Lys-D-Ala-D-Ala)-di-trans,octa-cis-undecaprenyl diphosphate = [GlcNAc-(1-&gt;4)-Mur2Ac(oyl-L-Ala-gamma-D-Glu-L-Lys-D-Ala-D-Ala)](n+1)-di-trans,octa-cis-undecaprenyl diphosphate + di-trans,octa-cis-undecaprenyl diphosphate + H(+)</text>
        <dbReference type="Rhea" id="RHEA:23708"/>
        <dbReference type="Rhea" id="RHEA-COMP:9602"/>
        <dbReference type="Rhea" id="RHEA-COMP:9603"/>
        <dbReference type="ChEBI" id="CHEBI:15378"/>
        <dbReference type="ChEBI" id="CHEBI:58405"/>
        <dbReference type="ChEBI" id="CHEBI:60033"/>
        <dbReference type="ChEBI" id="CHEBI:78435"/>
        <dbReference type="EC" id="2.4.99.28"/>
    </reaction>
</comment>
<keyword evidence="7" id="KW-0808">Transferase</keyword>
<evidence type="ECO:0000256" key="10">
    <source>
        <dbReference type="ARBA" id="ARBA00044770"/>
    </source>
</evidence>
<dbReference type="PANTHER" id="PTHR32282">
    <property type="entry name" value="BINDING PROTEIN TRANSPEPTIDASE, PUTATIVE-RELATED"/>
    <property type="match status" value="1"/>
</dbReference>
<keyword evidence="8" id="KW-0378">Hydrolase</keyword>
<proteinExistence type="inferred from homology"/>
<evidence type="ECO:0000259" key="12">
    <source>
        <dbReference type="Pfam" id="PF00905"/>
    </source>
</evidence>
<evidence type="ECO:0000259" key="13">
    <source>
        <dbReference type="Pfam" id="PF00912"/>
    </source>
</evidence>
<evidence type="ECO:0000256" key="4">
    <source>
        <dbReference type="ARBA" id="ARBA00022645"/>
    </source>
</evidence>
<organism evidence="15 16">
    <name type="scientific">Neptunitalea lumnitzerae</name>
    <dbReference type="NCBI Taxonomy" id="2965509"/>
    <lineage>
        <taxon>Bacteria</taxon>
        <taxon>Pseudomonadati</taxon>
        <taxon>Bacteroidota</taxon>
        <taxon>Flavobacteriia</taxon>
        <taxon>Flavobacteriales</taxon>
        <taxon>Flavobacteriaceae</taxon>
        <taxon>Neptunitalea</taxon>
    </lineage>
</organism>
<dbReference type="EMBL" id="BRVO01000001">
    <property type="protein sequence ID" value="GLB48295.1"/>
    <property type="molecule type" value="Genomic_DNA"/>
</dbReference>
<evidence type="ECO:0000256" key="6">
    <source>
        <dbReference type="ARBA" id="ARBA00022676"/>
    </source>
</evidence>
<feature type="domain" description="Glycosyl transferase family 51" evidence="13">
    <location>
        <begin position="28"/>
        <end position="195"/>
    </location>
</feature>
<evidence type="ECO:0000256" key="9">
    <source>
        <dbReference type="ARBA" id="ARBA00023268"/>
    </source>
</evidence>
<feature type="domain" description="Penicillin-binding C-terminal" evidence="14">
    <location>
        <begin position="662"/>
        <end position="747"/>
    </location>
</feature>
<dbReference type="InterPro" id="IPR011815">
    <property type="entry name" value="PBP_1c"/>
</dbReference>
<evidence type="ECO:0000256" key="1">
    <source>
        <dbReference type="ARBA" id="ARBA00004752"/>
    </source>
</evidence>
<dbReference type="Pfam" id="PF06832">
    <property type="entry name" value="BiPBP_C"/>
    <property type="match status" value="1"/>
</dbReference>
<dbReference type="Proteomes" id="UP001143543">
    <property type="component" value="Unassembled WGS sequence"/>
</dbReference>
<reference evidence="15" key="1">
    <citation type="submission" date="2022-07" db="EMBL/GenBank/DDBJ databases">
        <title>Taxonomy of Novel Oxalotrophic and Methylotrophic Bacteria.</title>
        <authorList>
            <person name="Sahin N."/>
            <person name="Tani A."/>
        </authorList>
    </citation>
    <scope>NUCLEOTIDE SEQUENCE</scope>
    <source>
        <strain evidence="15">Y10</strain>
    </source>
</reference>
<dbReference type="EC" id="2.4.99.28" evidence="10"/>
<keyword evidence="16" id="KW-1185">Reference proteome</keyword>
<gene>
    <name evidence="15" type="primary">pbpC</name>
    <name evidence="15" type="ORF">Y10_06630</name>
</gene>
<dbReference type="InterPro" id="IPR001264">
    <property type="entry name" value="Glyco_trans_51"/>
</dbReference>
<dbReference type="InterPro" id="IPR009647">
    <property type="entry name" value="PBP_C"/>
</dbReference>
<comment type="similarity">
    <text evidence="2">In the C-terminal section; belongs to the transpeptidase family.</text>
</comment>
<sequence>MPTTLFEDPTATVVKAANGQWLGAKIAADEQWRFPEIDTVPEKFKQCILLFEDEHFYKHPGVNPISMGKALGANIKAGKTVRGGSTITQQVIRLSRKGTARTYFEKLKESILATRLELRYSKNKILALYASHAPFGGNTVGLDIAAWRYFGIEAKQLSWAESATLAVLPNAPGIIYPGKNQSTLLKRRNGLLKKLKDHKIINQTTYELALIEPLPQKAYEIPRLAPHLSEYLHQTKTGKEVKTTINYKLQKEVNQIVKSHYLQLKQNHVYNIAALVLDVHNRNVLAYVGNSPTDMFHEKDVDMIHAPRSTGSILKPLLYAAMMDDGELLPKMLVEDIPTKIGDYSPQNFDETYNGAVPADEALARSLNIPAVRLLKQHGLEKFRDELDFFKLKDINRPAYHYGLPLILGGAESNLWDLCKTYASLASTVNHFNETSSEYYTHEFTEPCLLYGKQSNFGEKVQQKNIFDAGSIYATLEAMKTVNRPEDEVSWQYFESSTEIAWKTGTSFGNKDAWSIGLTKDYVVGIWVGNADGEGRPQITGVSSAAPILFDVFDVLPKTTWFKKPLDELIERSICTQSGYLASSICPSVTKWIPKTGARSSTCPYHHLVHVDLQKQFRVNASCQPIDKITTIPWFTLPPLMEYYYKKNHVNYKELPPYKTDCYNDLEKSMEFIYPENNTTITIAKDFDGSFNEIVLKIAHRDSDAKIFWYLDEQYIGQTKQFHELKISPSKGWHTITALDENGYQISRKININK</sequence>
<dbReference type="InterPro" id="IPR036950">
    <property type="entry name" value="PBP_transglycosylase"/>
</dbReference>
<dbReference type="NCBIfam" id="TIGR02073">
    <property type="entry name" value="PBP_1c"/>
    <property type="match status" value="1"/>
</dbReference>
<dbReference type="InterPro" id="IPR050396">
    <property type="entry name" value="Glycosyltr_51/Transpeptidase"/>
</dbReference>
<comment type="pathway">
    <text evidence="1">Cell wall biogenesis; peptidoglycan biosynthesis.</text>
</comment>
<keyword evidence="6" id="KW-0328">Glycosyltransferase</keyword>
<keyword evidence="5" id="KW-0645">Protease</keyword>
<evidence type="ECO:0000256" key="3">
    <source>
        <dbReference type="ARBA" id="ARBA00007739"/>
    </source>
</evidence>
<evidence type="ECO:0000256" key="5">
    <source>
        <dbReference type="ARBA" id="ARBA00022670"/>
    </source>
</evidence>
<dbReference type="SUPFAM" id="SSF56601">
    <property type="entry name" value="beta-lactamase/transpeptidase-like"/>
    <property type="match status" value="1"/>
</dbReference>
<protein>
    <recommendedName>
        <fullName evidence="10">peptidoglycan glycosyltransferase</fullName>
        <ecNumber evidence="10">2.4.99.28</ecNumber>
    </recommendedName>
</protein>
<keyword evidence="9" id="KW-0511">Multifunctional enzyme</keyword>
<feature type="domain" description="Penicillin-binding protein transpeptidase" evidence="12">
    <location>
        <begin position="273"/>
        <end position="533"/>
    </location>
</feature>
<evidence type="ECO:0000256" key="7">
    <source>
        <dbReference type="ARBA" id="ARBA00022679"/>
    </source>
</evidence>
<dbReference type="Pfam" id="PF00912">
    <property type="entry name" value="Transgly"/>
    <property type="match status" value="1"/>
</dbReference>
<dbReference type="InterPro" id="IPR001460">
    <property type="entry name" value="PCN-bd_Tpept"/>
</dbReference>
<dbReference type="Gene3D" id="1.10.3810.10">
    <property type="entry name" value="Biosynthetic peptidoglycan transglycosylase-like"/>
    <property type="match status" value="1"/>
</dbReference>
<evidence type="ECO:0000313" key="16">
    <source>
        <dbReference type="Proteomes" id="UP001143543"/>
    </source>
</evidence>
<accession>A0ABQ5MFW9</accession>